<dbReference type="RefSeq" id="WP_217677870.1">
    <property type="nucleotide sequence ID" value="NZ_JAHRVA010000004.1"/>
</dbReference>
<keyword evidence="2" id="KW-1185">Reference proteome</keyword>
<comment type="caution">
    <text evidence="1">The sequence shown here is derived from an EMBL/GenBank/DDBJ whole genome shotgun (WGS) entry which is preliminary data.</text>
</comment>
<sequence length="90" mass="9779">MALVSFSCVPDVPSKAVTSSDLVDACLDPSYCGVEDFYGKELFGWNQYEVMAEHLGQAVRPLHSLDFAVPEGAAAPRIIETALRKSAEIF</sequence>
<name>A0A949UV17_9HYPH</name>
<accession>A0A949UV17</accession>
<dbReference type="Proteomes" id="UP000752297">
    <property type="component" value="Unassembled WGS sequence"/>
</dbReference>
<protein>
    <submittedName>
        <fullName evidence="1">Uncharacterized protein</fullName>
    </submittedName>
</protein>
<gene>
    <name evidence="1" type="ORF">KUG47_10205</name>
</gene>
<reference evidence="1 2" key="1">
    <citation type="submission" date="2021-06" db="EMBL/GenBank/DDBJ databases">
        <title>Falsochrobactrum tianjin sp.nov., a new petroleum-degrading bacteria isolated from oily soils.</title>
        <authorList>
            <person name="Chen G."/>
            <person name="Chen H."/>
            <person name="Tian J."/>
            <person name="Qing J."/>
            <person name="Zhong L."/>
            <person name="Ma W."/>
            <person name="Song Y."/>
            <person name="Cui X."/>
            <person name="Yan B."/>
        </authorList>
    </citation>
    <scope>NUCLEOTIDE SEQUENCE [LARGE SCALE GENOMIC DNA]</scope>
    <source>
        <strain evidence="1 2">TDYN1</strain>
    </source>
</reference>
<proteinExistence type="predicted"/>
<dbReference type="AlphaFoldDB" id="A0A949UV17"/>
<evidence type="ECO:0000313" key="1">
    <source>
        <dbReference type="EMBL" id="MBV2143866.1"/>
    </source>
</evidence>
<evidence type="ECO:0000313" key="2">
    <source>
        <dbReference type="Proteomes" id="UP000752297"/>
    </source>
</evidence>
<organism evidence="1 2">
    <name type="scientific">Falsochrobactrum tianjinense</name>
    <dbReference type="NCBI Taxonomy" id="2706015"/>
    <lineage>
        <taxon>Bacteria</taxon>
        <taxon>Pseudomonadati</taxon>
        <taxon>Pseudomonadota</taxon>
        <taxon>Alphaproteobacteria</taxon>
        <taxon>Hyphomicrobiales</taxon>
        <taxon>Brucellaceae</taxon>
        <taxon>Falsochrobactrum</taxon>
    </lineage>
</organism>
<dbReference type="EMBL" id="JAHRVA010000004">
    <property type="protein sequence ID" value="MBV2143866.1"/>
    <property type="molecule type" value="Genomic_DNA"/>
</dbReference>